<dbReference type="Gene3D" id="1.10.10.10">
    <property type="entry name" value="Winged helix-like DNA-binding domain superfamily/Winged helix DNA-binding domain"/>
    <property type="match status" value="1"/>
</dbReference>
<evidence type="ECO:0000313" key="3">
    <source>
        <dbReference type="Proteomes" id="UP000679307"/>
    </source>
</evidence>
<dbReference type="EMBL" id="CP075371">
    <property type="protein sequence ID" value="QVT79698.1"/>
    <property type="molecule type" value="Genomic_DNA"/>
</dbReference>
<protein>
    <recommendedName>
        <fullName evidence="4">Helix-turn-helix domain-containing protein</fullName>
    </recommendedName>
</protein>
<dbReference type="SUPFAM" id="SSF46689">
    <property type="entry name" value="Homeodomain-like"/>
    <property type="match status" value="1"/>
</dbReference>
<feature type="coiled-coil region" evidence="1">
    <location>
        <begin position="67"/>
        <end position="94"/>
    </location>
</feature>
<evidence type="ECO:0000313" key="2">
    <source>
        <dbReference type="EMBL" id="QVT79698.1"/>
    </source>
</evidence>
<reference evidence="2 3" key="1">
    <citation type="submission" date="2021-05" db="EMBL/GenBank/DDBJ databases">
        <title>Complete genome of Nocardioides aquaticus KCTC 9944T isolated from meromictic and hypersaline Ekho Lake, Antarctica.</title>
        <authorList>
            <person name="Hwang K."/>
            <person name="Kim K.M."/>
            <person name="Choe H."/>
        </authorList>
    </citation>
    <scope>NUCLEOTIDE SEQUENCE [LARGE SCALE GENOMIC DNA]</scope>
    <source>
        <strain evidence="2 3">KCTC 9944</strain>
    </source>
</reference>
<organism evidence="2 3">
    <name type="scientific">Nocardioides aquaticus</name>
    <dbReference type="NCBI Taxonomy" id="160826"/>
    <lineage>
        <taxon>Bacteria</taxon>
        <taxon>Bacillati</taxon>
        <taxon>Actinomycetota</taxon>
        <taxon>Actinomycetes</taxon>
        <taxon>Propionibacteriales</taxon>
        <taxon>Nocardioidaceae</taxon>
        <taxon>Nocardioides</taxon>
    </lineage>
</organism>
<dbReference type="InterPro" id="IPR009057">
    <property type="entry name" value="Homeodomain-like_sf"/>
</dbReference>
<keyword evidence="3" id="KW-1185">Reference proteome</keyword>
<proteinExistence type="predicted"/>
<dbReference type="InterPro" id="IPR036388">
    <property type="entry name" value="WH-like_DNA-bd_sf"/>
</dbReference>
<evidence type="ECO:0008006" key="4">
    <source>
        <dbReference type="Google" id="ProtNLM"/>
    </source>
</evidence>
<evidence type="ECO:0000256" key="1">
    <source>
        <dbReference type="SAM" id="Coils"/>
    </source>
</evidence>
<dbReference type="RefSeq" id="WP_214059107.1">
    <property type="nucleotide sequence ID" value="NZ_BAAAHS010000171.1"/>
</dbReference>
<sequence>MQRVHEAERQLLEAEQAYHQACVARRELIADLAASGHRVKYIAEALSVSPATVYEIVKLVKEGGKRRDSERELARSLRRRNEDLRARITELTSSQG</sequence>
<name>A0ABX8EM44_9ACTN</name>
<dbReference type="Pfam" id="PF13384">
    <property type="entry name" value="HTH_23"/>
    <property type="match status" value="1"/>
</dbReference>
<dbReference type="Proteomes" id="UP000679307">
    <property type="component" value="Chromosome"/>
</dbReference>
<accession>A0ABX8EM44</accession>
<keyword evidence="1" id="KW-0175">Coiled coil</keyword>
<gene>
    <name evidence="2" type="ORF">ENKNEFLB_02088</name>
</gene>